<dbReference type="Proteomes" id="UP001163046">
    <property type="component" value="Unassembled WGS sequence"/>
</dbReference>
<accession>A0A9W9ZEE3</accession>
<reference evidence="1" key="1">
    <citation type="submission" date="2023-01" db="EMBL/GenBank/DDBJ databases">
        <title>Genome assembly of the deep-sea coral Lophelia pertusa.</title>
        <authorList>
            <person name="Herrera S."/>
            <person name="Cordes E."/>
        </authorList>
    </citation>
    <scope>NUCLEOTIDE SEQUENCE</scope>
    <source>
        <strain evidence="1">USNM1676648</strain>
        <tissue evidence="1">Polyp</tissue>
    </source>
</reference>
<dbReference type="EMBL" id="MU826354">
    <property type="protein sequence ID" value="KAJ7380176.1"/>
    <property type="molecule type" value="Genomic_DNA"/>
</dbReference>
<proteinExistence type="predicted"/>
<evidence type="ECO:0000313" key="2">
    <source>
        <dbReference type="Proteomes" id="UP001163046"/>
    </source>
</evidence>
<protein>
    <submittedName>
        <fullName evidence="1">Uncharacterized protein</fullName>
    </submittedName>
</protein>
<gene>
    <name evidence="1" type="ORF">OS493_010887</name>
</gene>
<name>A0A9W9ZEE3_9CNID</name>
<evidence type="ECO:0000313" key="1">
    <source>
        <dbReference type="EMBL" id="KAJ7380176.1"/>
    </source>
</evidence>
<dbReference type="OrthoDB" id="10004892at2759"/>
<keyword evidence="2" id="KW-1185">Reference proteome</keyword>
<dbReference type="AlphaFoldDB" id="A0A9W9ZEE3"/>
<organism evidence="1 2">
    <name type="scientific">Desmophyllum pertusum</name>
    <dbReference type="NCBI Taxonomy" id="174260"/>
    <lineage>
        <taxon>Eukaryota</taxon>
        <taxon>Metazoa</taxon>
        <taxon>Cnidaria</taxon>
        <taxon>Anthozoa</taxon>
        <taxon>Hexacorallia</taxon>
        <taxon>Scleractinia</taxon>
        <taxon>Caryophylliina</taxon>
        <taxon>Caryophylliidae</taxon>
        <taxon>Desmophyllum</taxon>
    </lineage>
</organism>
<comment type="caution">
    <text evidence="1">The sequence shown here is derived from an EMBL/GenBank/DDBJ whole genome shotgun (WGS) entry which is preliminary data.</text>
</comment>
<sequence length="105" mass="12036">MLSCPLCDIWPLLDRKDIRQDDSYTVHPKMDIYPEPGTFIPIEEHHLLNDAFLEFEPGNMLANQLDDPSLQLSEGAATYIYAVIIEEVEVMDEDDIVDEDNIVDL</sequence>